<dbReference type="AlphaFoldDB" id="A0A7S3LN40"/>
<dbReference type="InterPro" id="IPR038499">
    <property type="entry name" value="BRO1_sf"/>
</dbReference>
<dbReference type="GO" id="GO:0071467">
    <property type="term" value="P:cellular response to pH"/>
    <property type="evidence" value="ECO:0007669"/>
    <property type="project" value="InterPro"/>
</dbReference>
<dbReference type="Gene3D" id="6.10.250.1630">
    <property type="match status" value="1"/>
</dbReference>
<dbReference type="SMART" id="SM01041">
    <property type="entry name" value="BRO1"/>
    <property type="match status" value="1"/>
</dbReference>
<evidence type="ECO:0000256" key="2">
    <source>
        <dbReference type="ARBA" id="ARBA00022193"/>
    </source>
</evidence>
<evidence type="ECO:0000259" key="3">
    <source>
        <dbReference type="SMART" id="SM01041"/>
    </source>
</evidence>
<name>A0A7S3LN40_9STRA</name>
<dbReference type="GO" id="GO:0005886">
    <property type="term" value="C:plasma membrane"/>
    <property type="evidence" value="ECO:0007669"/>
    <property type="project" value="TreeGrafter"/>
</dbReference>
<organism evidence="4">
    <name type="scientific">Aplanochytrium stocchinoi</name>
    <dbReference type="NCBI Taxonomy" id="215587"/>
    <lineage>
        <taxon>Eukaryota</taxon>
        <taxon>Sar</taxon>
        <taxon>Stramenopiles</taxon>
        <taxon>Bigyra</taxon>
        <taxon>Labyrinthulomycetes</taxon>
        <taxon>Thraustochytrida</taxon>
        <taxon>Thraustochytriidae</taxon>
        <taxon>Aplanochytrium</taxon>
    </lineage>
</organism>
<evidence type="ECO:0000313" key="4">
    <source>
        <dbReference type="EMBL" id="CAE0435476.1"/>
    </source>
</evidence>
<comment type="similarity">
    <text evidence="1">Belongs to the palC family.</text>
</comment>
<dbReference type="InterPro" id="IPR004328">
    <property type="entry name" value="BRO1_dom"/>
</dbReference>
<reference evidence="4" key="1">
    <citation type="submission" date="2021-01" db="EMBL/GenBank/DDBJ databases">
        <authorList>
            <person name="Corre E."/>
            <person name="Pelletier E."/>
            <person name="Niang G."/>
            <person name="Scheremetjew M."/>
            <person name="Finn R."/>
            <person name="Kale V."/>
            <person name="Holt S."/>
            <person name="Cochrane G."/>
            <person name="Meng A."/>
            <person name="Brown T."/>
            <person name="Cohen L."/>
        </authorList>
    </citation>
    <scope>NUCLEOTIDE SEQUENCE</scope>
    <source>
        <strain evidence="4">GSBS06</strain>
    </source>
</reference>
<sequence>MDESTKNLLLTFLDFGVPSTNPVNFCDVIDITDLRDGAKSLLRLASDRRQTLEDGLSYEGSKVDPRNVIASVNVYLESVWAVQESLEYSAQTRIKLKGPLEFTWTSVLCSAKNRGKKGFTNQVFVFEVCYVLVVRALAHYNNSFILCKEADGQEPMNRENLISAVKDLRVSSGILKYVANTLLPRWQSPPHDKPPEVFVEVLESLSKSFLCMAQRITIVSVLMKGDSVNKSLIVKLFLGLEEHYQGVVTPLSTLPKQVREKDISPTLFDEPATFAIVANALAWKYMAIDAHSKIESSDRPDILSGKAAAFIAHSYTKLKNCKLGTGSKHLRHVVDAEIADIGAKYTEYQTDNEKVYFGIAPDMDDVELPQRQFLPTAVEFEMPKVDVVSFASKSGCANDENSIGGADLIKGRLKAPQGVDEKVFYALPEDIQKELIAQYEE</sequence>
<dbReference type="Pfam" id="PF03097">
    <property type="entry name" value="BRO1"/>
    <property type="match status" value="1"/>
</dbReference>
<dbReference type="PANTHER" id="PTHR40463:SF1">
    <property type="entry name" value="PH-RESPONSE REGULATOR PROTEIN PALC"/>
    <property type="match status" value="1"/>
</dbReference>
<gene>
    <name evidence="4" type="ORF">ASTO00021_LOCUS5756</name>
</gene>
<protein>
    <recommendedName>
        <fullName evidence="2">pH-response regulator protein palC</fullName>
    </recommendedName>
</protein>
<proteinExistence type="inferred from homology"/>
<dbReference type="EMBL" id="HBIN01007808">
    <property type="protein sequence ID" value="CAE0435476.1"/>
    <property type="molecule type" value="Transcribed_RNA"/>
</dbReference>
<dbReference type="Gene3D" id="1.25.40.280">
    <property type="entry name" value="alix/aip1 like domains"/>
    <property type="match status" value="1"/>
</dbReference>
<evidence type="ECO:0000256" key="1">
    <source>
        <dbReference type="ARBA" id="ARBA00010997"/>
    </source>
</evidence>
<feature type="domain" description="BRO1" evidence="3">
    <location>
        <begin position="11"/>
        <end position="397"/>
    </location>
</feature>
<accession>A0A7S3LN40</accession>
<dbReference type="PANTHER" id="PTHR40463">
    <property type="entry name" value="PH-RESPONSE REGULATOR PROTEIN PALC"/>
    <property type="match status" value="1"/>
</dbReference>
<dbReference type="InterPro" id="IPR037505">
    <property type="entry name" value="pH-resp_palC"/>
</dbReference>